<proteinExistence type="predicted"/>
<dbReference type="Proteomes" id="UP000774617">
    <property type="component" value="Unassembled WGS sequence"/>
</dbReference>
<organism evidence="1 2">
    <name type="scientific">Macrophomina phaseolina</name>
    <dbReference type="NCBI Taxonomy" id="35725"/>
    <lineage>
        <taxon>Eukaryota</taxon>
        <taxon>Fungi</taxon>
        <taxon>Dikarya</taxon>
        <taxon>Ascomycota</taxon>
        <taxon>Pezizomycotina</taxon>
        <taxon>Dothideomycetes</taxon>
        <taxon>Dothideomycetes incertae sedis</taxon>
        <taxon>Botryosphaeriales</taxon>
        <taxon>Botryosphaeriaceae</taxon>
        <taxon>Macrophomina</taxon>
    </lineage>
</organism>
<name>A0ABQ8FYZ9_9PEZI</name>
<gene>
    <name evidence="1" type="ORF">B0J12DRAFT_317593</name>
</gene>
<reference evidence="1 2" key="1">
    <citation type="journal article" date="2021" name="Nat. Commun.">
        <title>Genetic determinants of endophytism in the Arabidopsis root mycobiome.</title>
        <authorList>
            <person name="Mesny F."/>
            <person name="Miyauchi S."/>
            <person name="Thiergart T."/>
            <person name="Pickel B."/>
            <person name="Atanasova L."/>
            <person name="Karlsson M."/>
            <person name="Huettel B."/>
            <person name="Barry K.W."/>
            <person name="Haridas S."/>
            <person name="Chen C."/>
            <person name="Bauer D."/>
            <person name="Andreopoulos W."/>
            <person name="Pangilinan J."/>
            <person name="LaButti K."/>
            <person name="Riley R."/>
            <person name="Lipzen A."/>
            <person name="Clum A."/>
            <person name="Drula E."/>
            <person name="Henrissat B."/>
            <person name="Kohler A."/>
            <person name="Grigoriev I.V."/>
            <person name="Martin F.M."/>
            <person name="Hacquard S."/>
        </authorList>
    </citation>
    <scope>NUCLEOTIDE SEQUENCE [LARGE SCALE GENOMIC DNA]</scope>
    <source>
        <strain evidence="1 2">MPI-SDFR-AT-0080</strain>
    </source>
</reference>
<dbReference type="EMBL" id="JAGTJR010000044">
    <property type="protein sequence ID" value="KAH7030510.1"/>
    <property type="molecule type" value="Genomic_DNA"/>
</dbReference>
<protein>
    <submittedName>
        <fullName evidence="1">Uncharacterized protein</fullName>
    </submittedName>
</protein>
<accession>A0ABQ8FYZ9</accession>
<keyword evidence="2" id="KW-1185">Reference proteome</keyword>
<sequence>MRSLLLPYEVMGCMSLRTGEKLGLLPAGLSPLFLSALGRETEHTRAGVEPGERRGKWVGAVSMSVCSPFGGLFCRCVLCYPCWLDRLPGGPLQGSFSQRPALGWLAGSASASASPPPRLAFRLSRLRPSPGRFSLQSHRCVVHRLFPSVDQPLPESAPLHPSFPRLSQAAPLLHAWPISCAK</sequence>
<comment type="caution">
    <text evidence="1">The sequence shown here is derived from an EMBL/GenBank/DDBJ whole genome shotgun (WGS) entry which is preliminary data.</text>
</comment>
<evidence type="ECO:0000313" key="1">
    <source>
        <dbReference type="EMBL" id="KAH7030510.1"/>
    </source>
</evidence>
<evidence type="ECO:0000313" key="2">
    <source>
        <dbReference type="Proteomes" id="UP000774617"/>
    </source>
</evidence>